<dbReference type="AlphaFoldDB" id="A0A1T4SKA2"/>
<protein>
    <recommendedName>
        <fullName evidence="3">Methyl-accepting chemotaxis protein</fullName>
    </recommendedName>
</protein>
<dbReference type="EMBL" id="FUXM01000063">
    <property type="protein sequence ID" value="SKA28617.1"/>
    <property type="molecule type" value="Genomic_DNA"/>
</dbReference>
<feature type="non-terminal residue" evidence="1">
    <location>
        <position position="194"/>
    </location>
</feature>
<proteinExistence type="predicted"/>
<dbReference type="Proteomes" id="UP000189933">
    <property type="component" value="Unassembled WGS sequence"/>
</dbReference>
<sequence length="194" mass="22120">MFVSKQTLTHDCMAIQQLLDSMRENEKFVDLQNSLIKVKTNELKKLAFEVVEVINKLNSDYKVCKTEYENLKVNFDSYKNRICLLLNDCFDINNNDSLVNFLEKIAEQGNALLDESNKLKNNLDLDINNNRYLDDLKTIILNINNVINNIFIETKNINNNTTQLASGAEEITSTINEMSASIKNVSGDTESLAE</sequence>
<evidence type="ECO:0008006" key="3">
    <source>
        <dbReference type="Google" id="ProtNLM"/>
    </source>
</evidence>
<keyword evidence="2" id="KW-1185">Reference proteome</keyword>
<name>A0A1T4SKA2_9FIRM</name>
<gene>
    <name evidence="1" type="ORF">SAMN02745885_02734</name>
</gene>
<organism evidence="1 2">
    <name type="scientific">Carboxydocella sporoproducens DSM 16521</name>
    <dbReference type="NCBI Taxonomy" id="1121270"/>
    <lineage>
        <taxon>Bacteria</taxon>
        <taxon>Bacillati</taxon>
        <taxon>Bacillota</taxon>
        <taxon>Clostridia</taxon>
        <taxon>Eubacteriales</taxon>
        <taxon>Clostridiales Family XVI. Incertae Sedis</taxon>
        <taxon>Carboxydocella</taxon>
    </lineage>
</organism>
<dbReference type="Gene3D" id="1.10.287.950">
    <property type="entry name" value="Methyl-accepting chemotaxis protein"/>
    <property type="match status" value="1"/>
</dbReference>
<accession>A0A1T4SKA2</accession>
<evidence type="ECO:0000313" key="1">
    <source>
        <dbReference type="EMBL" id="SKA28617.1"/>
    </source>
</evidence>
<dbReference type="RefSeq" id="WP_143311881.1">
    <property type="nucleotide sequence ID" value="NZ_FUXM01000063.1"/>
</dbReference>
<evidence type="ECO:0000313" key="2">
    <source>
        <dbReference type="Proteomes" id="UP000189933"/>
    </source>
</evidence>
<reference evidence="2" key="1">
    <citation type="submission" date="2017-02" db="EMBL/GenBank/DDBJ databases">
        <authorList>
            <person name="Varghese N."/>
            <person name="Submissions S."/>
        </authorList>
    </citation>
    <scope>NUCLEOTIDE SEQUENCE [LARGE SCALE GENOMIC DNA]</scope>
    <source>
        <strain evidence="2">DSM 16521</strain>
    </source>
</reference>